<name>A0A8A1M1R0_AJECA</name>
<dbReference type="VEuPathDB" id="FungiDB:I7I51_04805"/>
<evidence type="ECO:0000256" key="1">
    <source>
        <dbReference type="SAM" id="MobiDB-lite"/>
    </source>
</evidence>
<accession>A0A8A1M1R0</accession>
<dbReference type="InterPro" id="IPR053002">
    <property type="entry name" value="Metalloproteinase_M10B"/>
</dbReference>
<dbReference type="GO" id="GO:0005737">
    <property type="term" value="C:cytoplasm"/>
    <property type="evidence" value="ECO:0007669"/>
    <property type="project" value="TreeGrafter"/>
</dbReference>
<reference evidence="2" key="1">
    <citation type="submission" date="2021-01" db="EMBL/GenBank/DDBJ databases">
        <title>Chromosome-level genome assembly of a human fungal pathogen reveals clustering of transcriptionally co-regulated genes.</title>
        <authorList>
            <person name="Voorhies M."/>
            <person name="Cohen S."/>
            <person name="Shea T.P."/>
            <person name="Petrus S."/>
            <person name="Munoz J.F."/>
            <person name="Poplawski S."/>
            <person name="Goldman W.E."/>
            <person name="Michael T."/>
            <person name="Cuomo C.A."/>
            <person name="Sil A."/>
            <person name="Beyhan S."/>
        </authorList>
    </citation>
    <scope>NUCLEOTIDE SEQUENCE</scope>
    <source>
        <strain evidence="2">WU24</strain>
    </source>
</reference>
<proteinExistence type="predicted"/>
<feature type="region of interest" description="Disordered" evidence="1">
    <location>
        <begin position="79"/>
        <end position="116"/>
    </location>
</feature>
<feature type="compositionally biased region" description="Polar residues" evidence="1">
    <location>
        <begin position="92"/>
        <end position="112"/>
    </location>
</feature>
<protein>
    <submittedName>
        <fullName evidence="2">Zinc metalloproteinase</fullName>
    </submittedName>
</protein>
<dbReference type="InterPro" id="IPR021917">
    <property type="entry name" value="Unchr_Zn-peptidase-like"/>
</dbReference>
<dbReference type="EMBL" id="CP069110">
    <property type="protein sequence ID" value="QSS60009.1"/>
    <property type="molecule type" value="Genomic_DNA"/>
</dbReference>
<evidence type="ECO:0000313" key="3">
    <source>
        <dbReference type="Proteomes" id="UP000663671"/>
    </source>
</evidence>
<dbReference type="OrthoDB" id="74460at2759"/>
<gene>
    <name evidence="2" type="ORF">I7I51_04805</name>
</gene>
<sequence length="258" mass="28356">MPFFKNLRRRSKATFTLTPSAASLNPNDDVFPDKLSSNLDSPTASLHSSPISFFKSNSIDLPSPHLPILPKLKTNGYATQVAPPQRPVPIGSPSTPRGSTTNGSLLSPTNSGRGPAPAPLYAPRVFSISDNSWVHQKILLIYGQIGDARQHSMDGNLTVYHPQDSFPPTTWPVYESHFKALVHLVPGPNKLRLEFSPSRIQNPMSHSSWLGRETVWILQYGNSEWLLICGSRLLGNRCIVTSSEGAVSDLKRSGRLEH</sequence>
<dbReference type="Pfam" id="PF12044">
    <property type="entry name" value="Metallopep"/>
    <property type="match status" value="1"/>
</dbReference>
<evidence type="ECO:0000313" key="2">
    <source>
        <dbReference type="EMBL" id="QSS60009.1"/>
    </source>
</evidence>
<dbReference type="AlphaFoldDB" id="A0A8A1M1R0"/>
<organism evidence="2 3">
    <name type="scientific">Ajellomyces capsulatus</name>
    <name type="common">Darling's disease fungus</name>
    <name type="synonym">Histoplasma capsulatum</name>
    <dbReference type="NCBI Taxonomy" id="5037"/>
    <lineage>
        <taxon>Eukaryota</taxon>
        <taxon>Fungi</taxon>
        <taxon>Dikarya</taxon>
        <taxon>Ascomycota</taxon>
        <taxon>Pezizomycotina</taxon>
        <taxon>Eurotiomycetes</taxon>
        <taxon>Eurotiomycetidae</taxon>
        <taxon>Onygenales</taxon>
        <taxon>Ajellomycetaceae</taxon>
        <taxon>Histoplasma</taxon>
    </lineage>
</organism>
<dbReference type="Proteomes" id="UP000663671">
    <property type="component" value="Chromosome 4"/>
</dbReference>
<dbReference type="PANTHER" id="PTHR21054:SF2">
    <property type="entry name" value="MIP04191P"/>
    <property type="match status" value="1"/>
</dbReference>
<dbReference type="PANTHER" id="PTHR21054">
    <property type="entry name" value="ZINC METALLOPROTEINASE-RELATED"/>
    <property type="match status" value="1"/>
</dbReference>